<dbReference type="STRING" id="543877.AM2010_1042"/>
<dbReference type="RefSeq" id="WP_053043940.1">
    <property type="nucleotide sequence ID" value="NZ_CP011805.1"/>
</dbReference>
<dbReference type="EMBL" id="CP011805">
    <property type="protein sequence ID" value="AKM07117.1"/>
    <property type="molecule type" value="Genomic_DNA"/>
</dbReference>
<name>A0A0G3X7G3_9SPHN</name>
<reference evidence="1 2" key="1">
    <citation type="submission" date="2015-06" db="EMBL/GenBank/DDBJ databases">
        <authorList>
            <person name="Kim K.M."/>
        </authorList>
    </citation>
    <scope>NUCLEOTIDE SEQUENCE [LARGE SCALE GENOMIC DNA]</scope>
    <source>
        <strain evidence="1 2">KCTC 22370</strain>
    </source>
</reference>
<dbReference type="AlphaFoldDB" id="A0A0G3X7G3"/>
<proteinExistence type="predicted"/>
<organism evidence="1 2">
    <name type="scientific">Pelagerythrobacter marensis</name>
    <dbReference type="NCBI Taxonomy" id="543877"/>
    <lineage>
        <taxon>Bacteria</taxon>
        <taxon>Pseudomonadati</taxon>
        <taxon>Pseudomonadota</taxon>
        <taxon>Alphaproteobacteria</taxon>
        <taxon>Sphingomonadales</taxon>
        <taxon>Erythrobacteraceae</taxon>
        <taxon>Pelagerythrobacter</taxon>
    </lineage>
</organism>
<dbReference type="PATRIC" id="fig|543877.4.peg.1057"/>
<gene>
    <name evidence="1" type="ORF">AM2010_1042</name>
</gene>
<sequence length="117" mass="12934">MGEGGDPKLAGIDLVTSYILGVIYDDESLTLEMDFHLLETHPRYEAPGEGADGCYRKGFIRFADLDDLRLRKAKPEDGRKLDYSDIYSATIDGDYANIASGWGEIELTAQSIQIALD</sequence>
<evidence type="ECO:0000313" key="2">
    <source>
        <dbReference type="Proteomes" id="UP000037643"/>
    </source>
</evidence>
<dbReference type="Proteomes" id="UP000037643">
    <property type="component" value="Chromosome"/>
</dbReference>
<keyword evidence="2" id="KW-1185">Reference proteome</keyword>
<accession>A0A0G3X7G3</accession>
<evidence type="ECO:0000313" key="1">
    <source>
        <dbReference type="EMBL" id="AKM07117.1"/>
    </source>
</evidence>
<dbReference type="KEGG" id="amx:AM2010_1042"/>
<protein>
    <submittedName>
        <fullName evidence="1">Uncharacterized protein</fullName>
    </submittedName>
</protein>
<dbReference type="OrthoDB" id="7426595at2"/>